<dbReference type="Proteomes" id="UP000040088">
    <property type="component" value="Unassembled WGS sequence"/>
</dbReference>
<organism evidence="2 3">
    <name type="scientific">Yersinia aleksiciae</name>
    <dbReference type="NCBI Taxonomy" id="263819"/>
    <lineage>
        <taxon>Bacteria</taxon>
        <taxon>Pseudomonadati</taxon>
        <taxon>Pseudomonadota</taxon>
        <taxon>Gammaproteobacteria</taxon>
        <taxon>Enterobacterales</taxon>
        <taxon>Yersiniaceae</taxon>
        <taxon>Yersinia</taxon>
    </lineage>
</organism>
<dbReference type="RefSeq" id="WP_050127260.1">
    <property type="nucleotide sequence ID" value="NZ_CQEM01000033.1"/>
</dbReference>
<name>A0A0T9V0K5_YERAE</name>
<proteinExistence type="predicted"/>
<dbReference type="EMBL" id="CQEM01000033">
    <property type="protein sequence ID" value="CNL92024.1"/>
    <property type="molecule type" value="Genomic_DNA"/>
</dbReference>
<gene>
    <name evidence="2" type="ORF">ERS008460_04104</name>
</gene>
<sequence length="158" mass="18239">MKSLDSFTVERLEEIKSAFADRVQYLAPTIEEVEYLIDIALAAKRAEPVAYGTLQKEFCDEERSLFTDKDSASKYSESCYDLTPLYTTPQLNSQQGWIKCSDQMPENSNIQCFVYCKDSLRRTGYFDGDDWAINGKYYDESFITHWQKFPAAPEKENG</sequence>
<reference evidence="3" key="1">
    <citation type="submission" date="2015-03" db="EMBL/GenBank/DDBJ databases">
        <authorList>
            <consortium name="Pathogen Informatics"/>
        </authorList>
    </citation>
    <scope>NUCLEOTIDE SEQUENCE [LARGE SCALE GENOMIC DNA]</scope>
    <source>
        <strain evidence="3">IP27925</strain>
    </source>
</reference>
<dbReference type="AlphaFoldDB" id="A0A0T9V0K5"/>
<feature type="domain" description="DUF551" evidence="1">
    <location>
        <begin position="96"/>
        <end position="154"/>
    </location>
</feature>
<dbReference type="InterPro" id="IPR007539">
    <property type="entry name" value="DUF551"/>
</dbReference>
<protein>
    <submittedName>
        <fullName evidence="2">Protein of uncharacterized function (DUF551)</fullName>
    </submittedName>
</protein>
<evidence type="ECO:0000313" key="2">
    <source>
        <dbReference type="EMBL" id="CNL92024.1"/>
    </source>
</evidence>
<dbReference type="Pfam" id="PF04448">
    <property type="entry name" value="DUF551"/>
    <property type="match status" value="1"/>
</dbReference>
<evidence type="ECO:0000313" key="3">
    <source>
        <dbReference type="Proteomes" id="UP000040088"/>
    </source>
</evidence>
<accession>A0A0T9V0K5</accession>
<evidence type="ECO:0000259" key="1">
    <source>
        <dbReference type="Pfam" id="PF04448"/>
    </source>
</evidence>